<dbReference type="RefSeq" id="WP_281795172.1">
    <property type="nucleotide sequence ID" value="NZ_BSDR01000001.1"/>
</dbReference>
<gene>
    <name evidence="3" type="ORF">DAMNIGENAA_28390</name>
</gene>
<name>A0A9W6FV06_9BACT</name>
<organism evidence="3 4">
    <name type="scientific">Desulforhabdus amnigena</name>
    <dbReference type="NCBI Taxonomy" id="40218"/>
    <lineage>
        <taxon>Bacteria</taxon>
        <taxon>Pseudomonadati</taxon>
        <taxon>Thermodesulfobacteriota</taxon>
        <taxon>Syntrophobacteria</taxon>
        <taxon>Syntrophobacterales</taxon>
        <taxon>Syntrophobacteraceae</taxon>
        <taxon>Desulforhabdus</taxon>
    </lineage>
</organism>
<sequence length="214" mass="25618">MHFSIKDIARILGVSESEVQGHIDSGRLTAERIGEDIRVTESELKKFLDTERKAGEKEILSNNSPAPSAHPQGGLIEPILDHLSNLSREIRDRWDFVRENKQLEYELRQKELLLAQREMDIQNLQNELEHQKELYAKEIETLERILREKWAVMEKETEKRIALEREELEKYFALEKEHWSNKLKEEKERYVQKLNEVQQKESFWSKLMRMMTWS</sequence>
<keyword evidence="4" id="KW-1185">Reference proteome</keyword>
<evidence type="ECO:0000313" key="3">
    <source>
        <dbReference type="EMBL" id="GLI35406.1"/>
    </source>
</evidence>
<dbReference type="EMBL" id="BSDR01000001">
    <property type="protein sequence ID" value="GLI35406.1"/>
    <property type="molecule type" value="Genomic_DNA"/>
</dbReference>
<protein>
    <recommendedName>
        <fullName evidence="2">Helix-turn-helix domain-containing protein</fullName>
    </recommendedName>
</protein>
<evidence type="ECO:0000256" key="1">
    <source>
        <dbReference type="SAM" id="Coils"/>
    </source>
</evidence>
<dbReference type="GO" id="GO:0003677">
    <property type="term" value="F:DNA binding"/>
    <property type="evidence" value="ECO:0007669"/>
    <property type="project" value="InterPro"/>
</dbReference>
<dbReference type="Proteomes" id="UP001144372">
    <property type="component" value="Unassembled WGS sequence"/>
</dbReference>
<feature type="coiled-coil region" evidence="1">
    <location>
        <begin position="107"/>
        <end position="145"/>
    </location>
</feature>
<comment type="caution">
    <text evidence="3">The sequence shown here is derived from an EMBL/GenBank/DDBJ whole genome shotgun (WGS) entry which is preliminary data.</text>
</comment>
<feature type="domain" description="Helix-turn-helix" evidence="2">
    <location>
        <begin position="3"/>
        <end position="50"/>
    </location>
</feature>
<accession>A0A9W6FV06</accession>
<dbReference type="InterPro" id="IPR041657">
    <property type="entry name" value="HTH_17"/>
</dbReference>
<dbReference type="NCBIfam" id="TIGR01764">
    <property type="entry name" value="excise"/>
    <property type="match status" value="1"/>
</dbReference>
<dbReference type="Pfam" id="PF12728">
    <property type="entry name" value="HTH_17"/>
    <property type="match status" value="1"/>
</dbReference>
<keyword evidence="1" id="KW-0175">Coiled coil</keyword>
<evidence type="ECO:0000313" key="4">
    <source>
        <dbReference type="Proteomes" id="UP001144372"/>
    </source>
</evidence>
<reference evidence="3" key="1">
    <citation type="submission" date="2022-12" db="EMBL/GenBank/DDBJ databases">
        <title>Reference genome sequencing for broad-spectrum identification of bacterial and archaeal isolates by mass spectrometry.</title>
        <authorList>
            <person name="Sekiguchi Y."/>
            <person name="Tourlousse D.M."/>
        </authorList>
    </citation>
    <scope>NUCLEOTIDE SEQUENCE</scope>
    <source>
        <strain evidence="3">ASRB1</strain>
    </source>
</reference>
<dbReference type="InterPro" id="IPR010093">
    <property type="entry name" value="SinI_DNA-bd"/>
</dbReference>
<proteinExistence type="predicted"/>
<evidence type="ECO:0000259" key="2">
    <source>
        <dbReference type="Pfam" id="PF12728"/>
    </source>
</evidence>
<dbReference type="AlphaFoldDB" id="A0A9W6FV06"/>